<name>A0A0B7AEP1_9EUPU</name>
<organism evidence="1">
    <name type="scientific">Arion vulgaris</name>
    <dbReference type="NCBI Taxonomy" id="1028688"/>
    <lineage>
        <taxon>Eukaryota</taxon>
        <taxon>Metazoa</taxon>
        <taxon>Spiralia</taxon>
        <taxon>Lophotrochozoa</taxon>
        <taxon>Mollusca</taxon>
        <taxon>Gastropoda</taxon>
        <taxon>Heterobranchia</taxon>
        <taxon>Euthyneura</taxon>
        <taxon>Panpulmonata</taxon>
        <taxon>Eupulmonata</taxon>
        <taxon>Stylommatophora</taxon>
        <taxon>Helicina</taxon>
        <taxon>Arionoidea</taxon>
        <taxon>Arionidae</taxon>
        <taxon>Arion</taxon>
    </lineage>
</organism>
<protein>
    <submittedName>
        <fullName evidence="1">Uncharacterized protein</fullName>
    </submittedName>
</protein>
<dbReference type="EMBL" id="HACG01031646">
    <property type="protein sequence ID" value="CEK78511.1"/>
    <property type="molecule type" value="Transcribed_RNA"/>
</dbReference>
<feature type="non-terminal residue" evidence="1">
    <location>
        <position position="1"/>
    </location>
</feature>
<reference evidence="1" key="1">
    <citation type="submission" date="2014-12" db="EMBL/GenBank/DDBJ databases">
        <title>Insight into the proteome of Arion vulgaris.</title>
        <authorList>
            <person name="Aradska J."/>
            <person name="Bulat T."/>
            <person name="Smidak R."/>
            <person name="Sarate P."/>
            <person name="Gangsoo J."/>
            <person name="Sialana F."/>
            <person name="Bilban M."/>
            <person name="Lubec G."/>
        </authorList>
    </citation>
    <scope>NUCLEOTIDE SEQUENCE</scope>
    <source>
        <tissue evidence="1">Skin</tissue>
    </source>
</reference>
<sequence length="82" mass="9423">RRPTRYEHTGQVGIVESYKVAMNSPTFLTCSHLFFKVPHVCFSCISFMYYYAGHSLKRSDHKTGIKVGDKGVIERKDALRKP</sequence>
<evidence type="ECO:0000313" key="1">
    <source>
        <dbReference type="EMBL" id="CEK78511.1"/>
    </source>
</evidence>
<accession>A0A0B7AEP1</accession>
<gene>
    <name evidence="1" type="primary">ORF110532</name>
</gene>
<dbReference type="AlphaFoldDB" id="A0A0B7AEP1"/>
<proteinExistence type="predicted"/>